<feature type="domain" description="PAS" evidence="2">
    <location>
        <begin position="147"/>
        <end position="222"/>
    </location>
</feature>
<dbReference type="InterPro" id="IPR001610">
    <property type="entry name" value="PAC"/>
</dbReference>
<dbReference type="InterPro" id="IPR036890">
    <property type="entry name" value="HATPase_C_sf"/>
</dbReference>
<dbReference type="SUPFAM" id="SSF55874">
    <property type="entry name" value="ATPase domain of HSP90 chaperone/DNA topoisomerase II/histidine kinase"/>
    <property type="match status" value="1"/>
</dbReference>
<dbReference type="SMART" id="SM00086">
    <property type="entry name" value="PAC"/>
    <property type="match status" value="2"/>
</dbReference>
<dbReference type="InterPro" id="IPR013655">
    <property type="entry name" value="PAS_fold_3"/>
</dbReference>
<dbReference type="InterPro" id="IPR005467">
    <property type="entry name" value="His_kinase_dom"/>
</dbReference>
<evidence type="ECO:0000259" key="1">
    <source>
        <dbReference type="PROSITE" id="PS50109"/>
    </source>
</evidence>
<organism evidence="4 5">
    <name type="scientific">Methanobacterium formicicum (strain DSM 3637 / PP1)</name>
    <dbReference type="NCBI Taxonomy" id="1204725"/>
    <lineage>
        <taxon>Archaea</taxon>
        <taxon>Methanobacteriati</taxon>
        <taxon>Methanobacteriota</taxon>
        <taxon>Methanomada group</taxon>
        <taxon>Methanobacteria</taxon>
        <taxon>Methanobacteriales</taxon>
        <taxon>Methanobacteriaceae</taxon>
        <taxon>Methanobacterium</taxon>
    </lineage>
</organism>
<reference evidence="4 5" key="1">
    <citation type="journal article" date="2012" name="J. Bacteriol.">
        <title>Draft genome sequence of Methanobacterium formicicum DSM 3637, an archaebacterium isolated from the methane producer amoeba Pelomyxa palustris.</title>
        <authorList>
            <person name="Gutierrez G."/>
        </authorList>
    </citation>
    <scope>NUCLEOTIDE SEQUENCE [LARGE SCALE GENOMIC DNA]</scope>
    <source>
        <strain evidence="5">DSM 3637 / PP1</strain>
    </source>
</reference>
<dbReference type="SMART" id="SM00091">
    <property type="entry name" value="PAS"/>
    <property type="match status" value="3"/>
</dbReference>
<accession>K2QWN0</accession>
<dbReference type="Proteomes" id="UP000007360">
    <property type="component" value="Unassembled WGS sequence"/>
</dbReference>
<feature type="domain" description="Histidine kinase" evidence="1">
    <location>
        <begin position="518"/>
        <end position="607"/>
    </location>
</feature>
<dbReference type="Gene3D" id="3.30.450.20">
    <property type="entry name" value="PAS domain"/>
    <property type="match status" value="3"/>
</dbReference>
<feature type="domain" description="PAC" evidence="3">
    <location>
        <begin position="225"/>
        <end position="276"/>
    </location>
</feature>
<feature type="domain" description="PAC" evidence="3">
    <location>
        <begin position="352"/>
        <end position="403"/>
    </location>
</feature>
<protein>
    <submittedName>
        <fullName evidence="4">Signal transduction histidine kinase</fullName>
    </submittedName>
</protein>
<dbReference type="NCBIfam" id="TIGR00229">
    <property type="entry name" value="sensory_box"/>
    <property type="match status" value="3"/>
</dbReference>
<sequence>MSPENRIDVPVEILENISDVFISIDPNFRVTYINKLAEEFSGREKRNIIGKTFLEAFPQTQNNVFHEVYFQLVNKKEFTEREKFEFEAVFDEPPLKNWYTVRVFSSKNGFNIFFQDITSRKTAELELKESEEKYRSLIETIPDSTERERQWSNLISNLPGMVYHCLNDNKWTMTFISHQCKEITGYDPSEIINNDIKAYNDLIFEEDREHVWSTVQNALEKSEPYETTYRIVTRQNEIKWVWERGVGVEDENGELSLEGFIEDINDQKLAEEALKESEEKYRALFESDPNYTILLGLDGYLLDVNPAATMITGLSKKELVGKHFIDLTIFPEEELVSHREIFSHFVTGKTIAPYESRIYDYNGKIRWIEIKQSPIRIHGEITHVLLICSDITQRKKAENKIKESLKEKEVLLQEIHHRVKNNMQIVSSLLNLQKQYVDEEETVNILMESQNRVKSMAMIHEKLYQSHNLTSINIFDYVQSLVKDLFASYSTPASQITPIIEIDNVNLNIETAVPCGLIINELVSNSLKYAFPQGRGGKIILSLKLRGKYYELIISDNGIGFPEDLDFKNTESLGLQLVNSLVGQINGEIELNRSQGAMFKIIFSKLTYKERI</sequence>
<proteinExistence type="predicted"/>
<evidence type="ECO:0000259" key="3">
    <source>
        <dbReference type="PROSITE" id="PS50113"/>
    </source>
</evidence>
<dbReference type="Pfam" id="PF08447">
    <property type="entry name" value="PAS_3"/>
    <property type="match status" value="1"/>
</dbReference>
<dbReference type="Gene3D" id="3.30.565.10">
    <property type="entry name" value="Histidine kinase-like ATPase, C-terminal domain"/>
    <property type="match status" value="1"/>
</dbReference>
<dbReference type="SMART" id="SM00387">
    <property type="entry name" value="HATPase_c"/>
    <property type="match status" value="1"/>
</dbReference>
<dbReference type="PANTHER" id="PTHR43065">
    <property type="entry name" value="SENSOR HISTIDINE KINASE"/>
    <property type="match status" value="1"/>
</dbReference>
<dbReference type="Pfam" id="PF07568">
    <property type="entry name" value="HisKA_2"/>
    <property type="match status" value="1"/>
</dbReference>
<dbReference type="InterPro" id="IPR011495">
    <property type="entry name" value="Sig_transdc_His_kin_sub2_dim/P"/>
</dbReference>
<keyword evidence="5" id="KW-1185">Reference proteome</keyword>
<evidence type="ECO:0000313" key="4">
    <source>
        <dbReference type="EMBL" id="EKF84708.1"/>
    </source>
</evidence>
<keyword evidence="4" id="KW-0808">Transferase</keyword>
<dbReference type="EMBL" id="AMPO01000014">
    <property type="protein sequence ID" value="EKF84708.1"/>
    <property type="molecule type" value="Genomic_DNA"/>
</dbReference>
<feature type="domain" description="PAS" evidence="2">
    <location>
        <begin position="12"/>
        <end position="76"/>
    </location>
</feature>
<name>K2QWN0_METFP</name>
<evidence type="ECO:0000313" key="5">
    <source>
        <dbReference type="Proteomes" id="UP000007360"/>
    </source>
</evidence>
<dbReference type="InterPro" id="IPR035965">
    <property type="entry name" value="PAS-like_dom_sf"/>
</dbReference>
<gene>
    <name evidence="4" type="ORF">A994_12553</name>
</gene>
<evidence type="ECO:0000259" key="2">
    <source>
        <dbReference type="PROSITE" id="PS50112"/>
    </source>
</evidence>
<dbReference type="PATRIC" id="fig|1204725.3.peg.2520"/>
<keyword evidence="4" id="KW-0418">Kinase</keyword>
<dbReference type="OrthoDB" id="8127at2157"/>
<comment type="caution">
    <text evidence="4">The sequence shown here is derived from an EMBL/GenBank/DDBJ whole genome shotgun (WGS) entry which is preliminary data.</text>
</comment>
<dbReference type="GO" id="GO:0016301">
    <property type="term" value="F:kinase activity"/>
    <property type="evidence" value="ECO:0007669"/>
    <property type="project" value="UniProtKB-KW"/>
</dbReference>
<dbReference type="CDD" id="cd00130">
    <property type="entry name" value="PAS"/>
    <property type="match status" value="3"/>
</dbReference>
<dbReference type="RefSeq" id="WP_004032045.1">
    <property type="nucleotide sequence ID" value="NZ_AMPO01000014.1"/>
</dbReference>
<dbReference type="InterPro" id="IPR003594">
    <property type="entry name" value="HATPase_dom"/>
</dbReference>
<dbReference type="PROSITE" id="PS50109">
    <property type="entry name" value="HIS_KIN"/>
    <property type="match status" value="1"/>
</dbReference>
<dbReference type="PROSITE" id="PS50113">
    <property type="entry name" value="PAC"/>
    <property type="match status" value="2"/>
</dbReference>
<dbReference type="AlphaFoldDB" id="K2QWN0"/>
<feature type="domain" description="PAS" evidence="2">
    <location>
        <begin position="277"/>
        <end position="333"/>
    </location>
</feature>
<dbReference type="Pfam" id="PF08448">
    <property type="entry name" value="PAS_4"/>
    <property type="match status" value="2"/>
</dbReference>
<dbReference type="SUPFAM" id="SSF55785">
    <property type="entry name" value="PYP-like sensor domain (PAS domain)"/>
    <property type="match status" value="3"/>
</dbReference>
<dbReference type="InterPro" id="IPR000014">
    <property type="entry name" value="PAS"/>
</dbReference>
<dbReference type="InterPro" id="IPR000700">
    <property type="entry name" value="PAS-assoc_C"/>
</dbReference>
<dbReference type="PROSITE" id="PS50112">
    <property type="entry name" value="PAS"/>
    <property type="match status" value="3"/>
</dbReference>
<dbReference type="PANTHER" id="PTHR43065:SF23">
    <property type="entry name" value="SENSOR HISTIDINE KINASE PDTAS"/>
    <property type="match status" value="1"/>
</dbReference>
<dbReference type="Pfam" id="PF02518">
    <property type="entry name" value="HATPase_c"/>
    <property type="match status" value="1"/>
</dbReference>
<dbReference type="InterPro" id="IPR013656">
    <property type="entry name" value="PAS_4"/>
</dbReference>